<evidence type="ECO:0000259" key="3">
    <source>
        <dbReference type="PROSITE" id="PS51186"/>
    </source>
</evidence>
<dbReference type="GeneID" id="18815766"/>
<feature type="domain" description="N-acetyltransferase" evidence="3">
    <location>
        <begin position="3"/>
        <end position="172"/>
    </location>
</feature>
<dbReference type="InterPro" id="IPR051635">
    <property type="entry name" value="SNAT-like"/>
</dbReference>
<protein>
    <recommendedName>
        <fullName evidence="3">N-acetyltransferase domain-containing protein</fullName>
    </recommendedName>
</protein>
<organism>
    <name type="scientific">Serpula lacrymans var. lacrymans (strain S7.9)</name>
    <name type="common">Dry rot fungus</name>
    <dbReference type="NCBI Taxonomy" id="578457"/>
    <lineage>
        <taxon>Eukaryota</taxon>
        <taxon>Fungi</taxon>
        <taxon>Dikarya</taxon>
        <taxon>Basidiomycota</taxon>
        <taxon>Agaricomycotina</taxon>
        <taxon>Agaricomycetes</taxon>
        <taxon>Agaricomycetidae</taxon>
        <taxon>Boletales</taxon>
        <taxon>Coniophorineae</taxon>
        <taxon>Serpulaceae</taxon>
        <taxon>Serpula</taxon>
    </lineage>
</organism>
<dbReference type="OrthoDB" id="30840at2759"/>
<dbReference type="KEGG" id="sla:SERLADRAFT_442676"/>
<keyword evidence="2" id="KW-0012">Acyltransferase</keyword>
<dbReference type="GO" id="GO:0004059">
    <property type="term" value="F:aralkylamine N-acetyltransferase activity"/>
    <property type="evidence" value="ECO:0007669"/>
    <property type="project" value="TreeGrafter"/>
</dbReference>
<dbReference type="InterPro" id="IPR016181">
    <property type="entry name" value="Acyl_CoA_acyltransferase"/>
</dbReference>
<keyword evidence="1" id="KW-0808">Transferase</keyword>
<accession>F8PAL2</accession>
<name>F8PAL2_SERL9</name>
<dbReference type="RefSeq" id="XP_007323286.1">
    <property type="nucleotide sequence ID" value="XM_007323224.1"/>
</dbReference>
<dbReference type="SUPFAM" id="SSF55729">
    <property type="entry name" value="Acyl-CoA N-acyltransferases (Nat)"/>
    <property type="match status" value="1"/>
</dbReference>
<sequence>MSVIYNYVSADDVLDAHMIEMSSFPFDEAASLEKFRSRQAQAPDLFLGAYLGEPATSSLTLIGYVCSTLSPSLTLTHSSMFTHVPNSSSVCVHAVAILPPYRRKCIASNLMREYISRLESACAEGSVSYKQVLLLSHEDLRSFYKSVGFEFIGKSDVQHGLLPWYEMCKVLDPELDVMNRTVNEKTLSLSGK</sequence>
<gene>
    <name evidence="4" type="ORF">SERLADRAFT_442676</name>
</gene>
<evidence type="ECO:0000313" key="4">
    <source>
        <dbReference type="EMBL" id="EGO19851.1"/>
    </source>
</evidence>
<proteinExistence type="predicted"/>
<dbReference type="EMBL" id="GL945442">
    <property type="protein sequence ID" value="EGO19851.1"/>
    <property type="molecule type" value="Genomic_DNA"/>
</dbReference>
<reference evidence="4" key="1">
    <citation type="submission" date="2011-04" db="EMBL/GenBank/DDBJ databases">
        <title>Evolution of plant cell wall degrading machinery underlies the functional diversity of forest fungi.</title>
        <authorList>
            <consortium name="US DOE Joint Genome Institute (JGI-PGF)"/>
            <person name="Eastwood D.C."/>
            <person name="Floudas D."/>
            <person name="Binder M."/>
            <person name="Majcherczyk A."/>
            <person name="Schneider P."/>
            <person name="Aerts A."/>
            <person name="Asiegbu F.O."/>
            <person name="Baker S.E."/>
            <person name="Barry K."/>
            <person name="Bendiksby M."/>
            <person name="Blumentritt M."/>
            <person name="Coutinho P.M."/>
            <person name="Cullen D."/>
            <person name="Cullen D."/>
            <person name="Gathman A."/>
            <person name="Goodell B."/>
            <person name="Henrissat B."/>
            <person name="Ihrmark K."/>
            <person name="Kauserud H."/>
            <person name="Kohler A."/>
            <person name="LaButti K."/>
            <person name="Lapidus A."/>
            <person name="Lavin J.L."/>
            <person name="Lee Y.-H."/>
            <person name="Lindquist E."/>
            <person name="Lilly W."/>
            <person name="Lucas S."/>
            <person name="Morin E."/>
            <person name="Murat C."/>
            <person name="Oguiza J.A."/>
            <person name="Park J."/>
            <person name="Pisabarro A.G."/>
            <person name="Riley R."/>
            <person name="Rosling A."/>
            <person name="Salamov A."/>
            <person name="Schmidt O."/>
            <person name="Schmutz J."/>
            <person name="Skrede I."/>
            <person name="Stenlid J."/>
            <person name="Wiebenga A."/>
            <person name="Xie X."/>
            <person name="Kues U."/>
            <person name="Hibbett D.S."/>
            <person name="Hoffmeister D."/>
            <person name="Hogberg N."/>
            <person name="Martin F."/>
            <person name="Grigoriev I.V."/>
            <person name="Watkinson S.C."/>
        </authorList>
    </citation>
    <scope>NUCLEOTIDE SEQUENCE</scope>
    <source>
        <strain evidence="4">S7.9</strain>
    </source>
</reference>
<dbReference type="InterPro" id="IPR000182">
    <property type="entry name" value="GNAT_dom"/>
</dbReference>
<evidence type="ECO:0000256" key="1">
    <source>
        <dbReference type="ARBA" id="ARBA00022679"/>
    </source>
</evidence>
<dbReference type="PROSITE" id="PS51186">
    <property type="entry name" value="GNAT"/>
    <property type="match status" value="1"/>
</dbReference>
<dbReference type="PANTHER" id="PTHR10908">
    <property type="entry name" value="SEROTONIN N-ACETYLTRANSFERASE"/>
    <property type="match status" value="1"/>
</dbReference>
<evidence type="ECO:0000256" key="2">
    <source>
        <dbReference type="ARBA" id="ARBA00023315"/>
    </source>
</evidence>
<dbReference type="GO" id="GO:0005737">
    <property type="term" value="C:cytoplasm"/>
    <property type="evidence" value="ECO:0007669"/>
    <property type="project" value="TreeGrafter"/>
</dbReference>
<dbReference type="AlphaFoldDB" id="F8PAL2"/>
<dbReference type="Pfam" id="PF13673">
    <property type="entry name" value="Acetyltransf_10"/>
    <property type="match status" value="1"/>
</dbReference>
<dbReference type="PANTHER" id="PTHR10908:SF0">
    <property type="entry name" value="SEROTONIN N-ACETYLTRANSFERASE"/>
    <property type="match status" value="1"/>
</dbReference>
<dbReference type="HOGENOM" id="CLU_061829_2_1_1"/>
<dbReference type="Gene3D" id="3.40.630.30">
    <property type="match status" value="1"/>
</dbReference>
<dbReference type="Proteomes" id="UP000008064">
    <property type="component" value="Unassembled WGS sequence"/>
</dbReference>